<comment type="caution">
    <text evidence="1">The sequence shown here is derived from an EMBL/GenBank/DDBJ whole genome shotgun (WGS) entry which is preliminary data.</text>
</comment>
<dbReference type="AlphaFoldDB" id="A0A8T3BD71"/>
<protein>
    <submittedName>
        <fullName evidence="1">Uncharacterized protein</fullName>
    </submittedName>
</protein>
<proteinExistence type="predicted"/>
<dbReference type="EMBL" id="JAGYWB010000009">
    <property type="protein sequence ID" value="KAI0510936.1"/>
    <property type="molecule type" value="Genomic_DNA"/>
</dbReference>
<gene>
    <name evidence="1" type="ORF">KFK09_011547</name>
</gene>
<name>A0A8T3BD71_DENNO</name>
<accession>A0A8T3BD71</accession>
<evidence type="ECO:0000313" key="2">
    <source>
        <dbReference type="Proteomes" id="UP000829196"/>
    </source>
</evidence>
<evidence type="ECO:0000313" key="1">
    <source>
        <dbReference type="EMBL" id="KAI0510936.1"/>
    </source>
</evidence>
<reference evidence="1" key="1">
    <citation type="journal article" date="2022" name="Front. Genet.">
        <title>Chromosome-Scale Assembly of the Dendrobium nobile Genome Provides Insights Into the Molecular Mechanism of the Biosynthesis of the Medicinal Active Ingredient of Dendrobium.</title>
        <authorList>
            <person name="Xu Q."/>
            <person name="Niu S.-C."/>
            <person name="Li K.-L."/>
            <person name="Zheng P.-J."/>
            <person name="Zhang X.-J."/>
            <person name="Jia Y."/>
            <person name="Liu Y."/>
            <person name="Niu Y.-X."/>
            <person name="Yu L.-H."/>
            <person name="Chen D.-F."/>
            <person name="Zhang G.-Q."/>
        </authorList>
    </citation>
    <scope>NUCLEOTIDE SEQUENCE</scope>
    <source>
        <tissue evidence="1">Leaf</tissue>
    </source>
</reference>
<sequence>MSDMSVVYSHLGIDLIECSSHLNRKVCHLCALRACPPKVLCSRTDVHLKGPNCHLILIWSPICRLFIVAISYSNPSSLVVHLSSCSLYILFKFKLSEFGSSLEAPYIAIQVSYYLLEFKFWSSIVHLSSNPLLFKSCSSHMFTKIFSSLPASPPCRKNFEKLGHHTTLLKALW</sequence>
<dbReference type="Proteomes" id="UP000829196">
    <property type="component" value="Unassembled WGS sequence"/>
</dbReference>
<organism evidence="1 2">
    <name type="scientific">Dendrobium nobile</name>
    <name type="common">Orchid</name>
    <dbReference type="NCBI Taxonomy" id="94219"/>
    <lineage>
        <taxon>Eukaryota</taxon>
        <taxon>Viridiplantae</taxon>
        <taxon>Streptophyta</taxon>
        <taxon>Embryophyta</taxon>
        <taxon>Tracheophyta</taxon>
        <taxon>Spermatophyta</taxon>
        <taxon>Magnoliopsida</taxon>
        <taxon>Liliopsida</taxon>
        <taxon>Asparagales</taxon>
        <taxon>Orchidaceae</taxon>
        <taxon>Epidendroideae</taxon>
        <taxon>Malaxideae</taxon>
        <taxon>Dendrobiinae</taxon>
        <taxon>Dendrobium</taxon>
    </lineage>
</organism>
<keyword evidence="2" id="KW-1185">Reference proteome</keyword>